<gene>
    <name evidence="3" type="ORF">L596_020943</name>
</gene>
<name>A0A4U5MV79_STECR</name>
<proteinExistence type="predicted"/>
<keyword evidence="2" id="KW-1133">Transmembrane helix</keyword>
<organism evidence="3 4">
    <name type="scientific">Steinernema carpocapsae</name>
    <name type="common">Entomopathogenic nematode</name>
    <dbReference type="NCBI Taxonomy" id="34508"/>
    <lineage>
        <taxon>Eukaryota</taxon>
        <taxon>Metazoa</taxon>
        <taxon>Ecdysozoa</taxon>
        <taxon>Nematoda</taxon>
        <taxon>Chromadorea</taxon>
        <taxon>Rhabditida</taxon>
        <taxon>Tylenchina</taxon>
        <taxon>Panagrolaimomorpha</taxon>
        <taxon>Strongyloidoidea</taxon>
        <taxon>Steinernematidae</taxon>
        <taxon>Steinernema</taxon>
    </lineage>
</organism>
<feature type="region of interest" description="Disordered" evidence="1">
    <location>
        <begin position="79"/>
        <end position="102"/>
    </location>
</feature>
<keyword evidence="4" id="KW-1185">Reference proteome</keyword>
<dbReference type="Proteomes" id="UP000298663">
    <property type="component" value="Unassembled WGS sequence"/>
</dbReference>
<feature type="transmembrane region" description="Helical" evidence="2">
    <location>
        <begin position="117"/>
        <end position="138"/>
    </location>
</feature>
<dbReference type="OrthoDB" id="10562646at2759"/>
<evidence type="ECO:0000256" key="2">
    <source>
        <dbReference type="SAM" id="Phobius"/>
    </source>
</evidence>
<comment type="caution">
    <text evidence="3">The sequence shown here is derived from an EMBL/GenBank/DDBJ whole genome shotgun (WGS) entry which is preliminary data.</text>
</comment>
<keyword evidence="2" id="KW-0472">Membrane</keyword>
<evidence type="ECO:0000256" key="1">
    <source>
        <dbReference type="SAM" id="MobiDB-lite"/>
    </source>
</evidence>
<reference evidence="3 4" key="1">
    <citation type="journal article" date="2015" name="Genome Biol.">
        <title>Comparative genomics of Steinernema reveals deeply conserved gene regulatory networks.</title>
        <authorList>
            <person name="Dillman A.R."/>
            <person name="Macchietto M."/>
            <person name="Porter C.F."/>
            <person name="Rogers A."/>
            <person name="Williams B."/>
            <person name="Antoshechkin I."/>
            <person name="Lee M.M."/>
            <person name="Goodwin Z."/>
            <person name="Lu X."/>
            <person name="Lewis E.E."/>
            <person name="Goodrich-Blair H."/>
            <person name="Stock S.P."/>
            <person name="Adams B.J."/>
            <person name="Sternberg P.W."/>
            <person name="Mortazavi A."/>
        </authorList>
    </citation>
    <scope>NUCLEOTIDE SEQUENCE [LARGE SCALE GENOMIC DNA]</scope>
    <source>
        <strain evidence="3 4">ALL</strain>
    </source>
</reference>
<keyword evidence="2" id="KW-0812">Transmembrane</keyword>
<dbReference type="AlphaFoldDB" id="A0A4U5MV79"/>
<evidence type="ECO:0000313" key="4">
    <source>
        <dbReference type="Proteomes" id="UP000298663"/>
    </source>
</evidence>
<protein>
    <submittedName>
        <fullName evidence="3">Uncharacterized protein</fullName>
    </submittedName>
</protein>
<dbReference type="EMBL" id="AZBU02000006">
    <property type="protein sequence ID" value="TKR73658.1"/>
    <property type="molecule type" value="Genomic_DNA"/>
</dbReference>
<evidence type="ECO:0000313" key="3">
    <source>
        <dbReference type="EMBL" id="TKR73658.1"/>
    </source>
</evidence>
<reference evidence="3 4" key="2">
    <citation type="journal article" date="2019" name="G3 (Bethesda)">
        <title>Hybrid Assembly of the Genome of the Entomopathogenic Nematode Steinernema carpocapsae Identifies the X-Chromosome.</title>
        <authorList>
            <person name="Serra L."/>
            <person name="Macchietto M."/>
            <person name="Macias-Munoz A."/>
            <person name="McGill C.J."/>
            <person name="Rodriguez I.M."/>
            <person name="Rodriguez B."/>
            <person name="Murad R."/>
            <person name="Mortazavi A."/>
        </authorList>
    </citation>
    <scope>NUCLEOTIDE SEQUENCE [LARGE SCALE GENOMIC DNA]</scope>
    <source>
        <strain evidence="3 4">ALL</strain>
    </source>
</reference>
<accession>A0A4U5MV79</accession>
<sequence length="147" mass="16680">MFRAHPARVWQISNAQQMTTQTGTTPQTAVVFDKSTLPSYSDAVNDTEKYPKEIAIEVPMSNDEFVQYFTEIDLRGAHRPPPGYGPMPTESSTRRGRRRSTWRRVTSTVQEFGTKKIVLAPVILMVLFTIIMIIIALYGQKRKVAMS</sequence>